<protein>
    <submittedName>
        <fullName evidence="3">TolB-like protein</fullName>
    </submittedName>
</protein>
<feature type="signal peptide" evidence="1">
    <location>
        <begin position="1"/>
        <end position="19"/>
    </location>
</feature>
<sequence>MTAAPAPVASVRGRRAALAALLAAAAAGATGCARYYYGPPLGSGPVDLVESSYQAADALLQGPPLDPSLPVLVATVVNADRLSESTRLGRLISEQVAGRLAQRGVRVTELRLRETLAMRPGQGELLLSRDVREVSQAQSAQAVVVGTYTASSQAVYVSLKLVNPLGNAVVAAYDYSLPMDAGLRGLLAN</sequence>
<feature type="chain" id="PRO_5045763345" evidence="1">
    <location>
        <begin position="20"/>
        <end position="189"/>
    </location>
</feature>
<gene>
    <name evidence="3" type="ORF">QE399_003823</name>
</gene>
<keyword evidence="4" id="KW-1185">Reference proteome</keyword>
<accession>A0ABU1IFY2</accession>
<dbReference type="Proteomes" id="UP001267710">
    <property type="component" value="Unassembled WGS sequence"/>
</dbReference>
<evidence type="ECO:0000313" key="4">
    <source>
        <dbReference type="Proteomes" id="UP001267710"/>
    </source>
</evidence>
<dbReference type="InterPro" id="IPR041215">
    <property type="entry name" value="FlgO_dom"/>
</dbReference>
<organism evidence="3 4">
    <name type="scientific">Paracidovorax wautersii</name>
    <dbReference type="NCBI Taxonomy" id="1177982"/>
    <lineage>
        <taxon>Bacteria</taxon>
        <taxon>Pseudomonadati</taxon>
        <taxon>Pseudomonadota</taxon>
        <taxon>Betaproteobacteria</taxon>
        <taxon>Burkholderiales</taxon>
        <taxon>Comamonadaceae</taxon>
        <taxon>Paracidovorax</taxon>
    </lineage>
</organism>
<evidence type="ECO:0000256" key="1">
    <source>
        <dbReference type="SAM" id="SignalP"/>
    </source>
</evidence>
<feature type="domain" description="FlgO" evidence="2">
    <location>
        <begin position="53"/>
        <end position="180"/>
    </location>
</feature>
<evidence type="ECO:0000313" key="3">
    <source>
        <dbReference type="EMBL" id="MDR6216134.1"/>
    </source>
</evidence>
<dbReference type="EMBL" id="JAVIZX010000001">
    <property type="protein sequence ID" value="MDR6216134.1"/>
    <property type="molecule type" value="Genomic_DNA"/>
</dbReference>
<name>A0ABU1IFY2_9BURK</name>
<dbReference type="RefSeq" id="WP_309831312.1">
    <property type="nucleotide sequence ID" value="NZ_JAVIZX010000001.1"/>
</dbReference>
<reference evidence="3 4" key="1">
    <citation type="submission" date="2023-08" db="EMBL/GenBank/DDBJ databases">
        <title>Functional and genomic diversity of the sorghum phyllosphere microbiome.</title>
        <authorList>
            <person name="Shade A."/>
        </authorList>
    </citation>
    <scope>NUCLEOTIDE SEQUENCE [LARGE SCALE GENOMIC DNA]</scope>
    <source>
        <strain evidence="3 4">SORGH_AS_0335</strain>
    </source>
</reference>
<dbReference type="Pfam" id="PF17680">
    <property type="entry name" value="FlgO"/>
    <property type="match status" value="1"/>
</dbReference>
<keyword evidence="1" id="KW-0732">Signal</keyword>
<evidence type="ECO:0000259" key="2">
    <source>
        <dbReference type="Pfam" id="PF17680"/>
    </source>
</evidence>
<comment type="caution">
    <text evidence="3">The sequence shown here is derived from an EMBL/GenBank/DDBJ whole genome shotgun (WGS) entry which is preliminary data.</text>
</comment>
<proteinExistence type="predicted"/>